<dbReference type="Pfam" id="PF00440">
    <property type="entry name" value="TetR_N"/>
    <property type="match status" value="1"/>
</dbReference>
<evidence type="ECO:0000256" key="4">
    <source>
        <dbReference type="PROSITE-ProRule" id="PRU00335"/>
    </source>
</evidence>
<name>A0A839RVR1_9PSEU</name>
<dbReference type="PROSITE" id="PS50977">
    <property type="entry name" value="HTH_TETR_2"/>
    <property type="match status" value="1"/>
</dbReference>
<dbReference type="Proteomes" id="UP000550714">
    <property type="component" value="Unassembled WGS sequence"/>
</dbReference>
<evidence type="ECO:0000313" key="7">
    <source>
        <dbReference type="Proteomes" id="UP000550714"/>
    </source>
</evidence>
<evidence type="ECO:0000259" key="5">
    <source>
        <dbReference type="PROSITE" id="PS50977"/>
    </source>
</evidence>
<dbReference type="AlphaFoldDB" id="A0A839RVR1"/>
<evidence type="ECO:0000256" key="1">
    <source>
        <dbReference type="ARBA" id="ARBA00023015"/>
    </source>
</evidence>
<sequence length="216" mass="23721">MTESRPQAEKSKRLPRAVREKQILDAAVMVFARHGYHPASMDEVSEVAGVSKPMIYSYLGSKEDLFLQCIRREANRLIDAVQTGIDVEAAADMQLWTGLRAFYGFVAEHRASWTVLHQQALAVGGTFASEINALRSHAIEMVAKLVVSEGSRKGLGEQAEFSGEGLAAALVGAAEALADWWLDHPDLSPGVLASWLMNLTWLGFNDLVEGRVWRPS</sequence>
<keyword evidence="1" id="KW-0805">Transcription regulation</keyword>
<dbReference type="InterPro" id="IPR036271">
    <property type="entry name" value="Tet_transcr_reg_TetR-rel_C_sf"/>
</dbReference>
<dbReference type="SUPFAM" id="SSF46689">
    <property type="entry name" value="Homeodomain-like"/>
    <property type="match status" value="1"/>
</dbReference>
<gene>
    <name evidence="6" type="ORF">FHS23_000753</name>
</gene>
<protein>
    <submittedName>
        <fullName evidence="6">AcrR family transcriptional regulator</fullName>
    </submittedName>
</protein>
<feature type="domain" description="HTH tetR-type" evidence="5">
    <location>
        <begin position="17"/>
        <end position="77"/>
    </location>
</feature>
<dbReference type="PANTHER" id="PTHR30055:SF158">
    <property type="entry name" value="POSSIBLE TRANSCRIPTIONAL REGULATORY PROTEIN (PROBABLY TETR-FAMILY)"/>
    <property type="match status" value="1"/>
</dbReference>
<proteinExistence type="predicted"/>
<feature type="DNA-binding region" description="H-T-H motif" evidence="4">
    <location>
        <begin position="40"/>
        <end position="59"/>
    </location>
</feature>
<dbReference type="PANTHER" id="PTHR30055">
    <property type="entry name" value="HTH-TYPE TRANSCRIPTIONAL REGULATOR RUTR"/>
    <property type="match status" value="1"/>
</dbReference>
<dbReference type="InterPro" id="IPR050109">
    <property type="entry name" value="HTH-type_TetR-like_transc_reg"/>
</dbReference>
<dbReference type="SUPFAM" id="SSF48498">
    <property type="entry name" value="Tetracyclin repressor-like, C-terminal domain"/>
    <property type="match status" value="1"/>
</dbReference>
<dbReference type="RefSeq" id="WP_183647783.1">
    <property type="nucleotide sequence ID" value="NZ_JACHWU010000001.1"/>
</dbReference>
<comment type="caution">
    <text evidence="6">The sequence shown here is derived from an EMBL/GenBank/DDBJ whole genome shotgun (WGS) entry which is preliminary data.</text>
</comment>
<dbReference type="InterPro" id="IPR054129">
    <property type="entry name" value="DesT_TetR_C"/>
</dbReference>
<organism evidence="6 7">
    <name type="scientific">Prauserella isguenensis</name>
    <dbReference type="NCBI Taxonomy" id="1470180"/>
    <lineage>
        <taxon>Bacteria</taxon>
        <taxon>Bacillati</taxon>
        <taxon>Actinomycetota</taxon>
        <taxon>Actinomycetes</taxon>
        <taxon>Pseudonocardiales</taxon>
        <taxon>Pseudonocardiaceae</taxon>
        <taxon>Prauserella</taxon>
    </lineage>
</organism>
<dbReference type="Pfam" id="PF21943">
    <property type="entry name" value="TetR_C_46"/>
    <property type="match status" value="1"/>
</dbReference>
<dbReference type="GO" id="GO:0000976">
    <property type="term" value="F:transcription cis-regulatory region binding"/>
    <property type="evidence" value="ECO:0007669"/>
    <property type="project" value="TreeGrafter"/>
</dbReference>
<reference evidence="6 7" key="1">
    <citation type="submission" date="2020-08" db="EMBL/GenBank/DDBJ databases">
        <title>Genomic Encyclopedia of Type Strains, Phase III (KMG-III): the genomes of soil and plant-associated and newly described type strains.</title>
        <authorList>
            <person name="Whitman W."/>
        </authorList>
    </citation>
    <scope>NUCLEOTIDE SEQUENCE [LARGE SCALE GENOMIC DNA]</scope>
    <source>
        <strain evidence="6 7">CECT 8577</strain>
    </source>
</reference>
<dbReference type="PRINTS" id="PR00455">
    <property type="entry name" value="HTHTETR"/>
</dbReference>
<evidence type="ECO:0000256" key="3">
    <source>
        <dbReference type="ARBA" id="ARBA00023163"/>
    </source>
</evidence>
<dbReference type="Gene3D" id="1.10.357.10">
    <property type="entry name" value="Tetracycline Repressor, domain 2"/>
    <property type="match status" value="1"/>
</dbReference>
<evidence type="ECO:0000256" key="2">
    <source>
        <dbReference type="ARBA" id="ARBA00023125"/>
    </source>
</evidence>
<evidence type="ECO:0000313" key="6">
    <source>
        <dbReference type="EMBL" id="MBB3049758.1"/>
    </source>
</evidence>
<dbReference type="InterPro" id="IPR001647">
    <property type="entry name" value="HTH_TetR"/>
</dbReference>
<keyword evidence="7" id="KW-1185">Reference proteome</keyword>
<accession>A0A839RVR1</accession>
<dbReference type="InterPro" id="IPR009057">
    <property type="entry name" value="Homeodomain-like_sf"/>
</dbReference>
<dbReference type="EMBL" id="JACHWU010000001">
    <property type="protein sequence ID" value="MBB3049758.1"/>
    <property type="molecule type" value="Genomic_DNA"/>
</dbReference>
<keyword evidence="2 4" id="KW-0238">DNA-binding</keyword>
<keyword evidence="3" id="KW-0804">Transcription</keyword>
<dbReference type="GO" id="GO:0003700">
    <property type="term" value="F:DNA-binding transcription factor activity"/>
    <property type="evidence" value="ECO:0007669"/>
    <property type="project" value="TreeGrafter"/>
</dbReference>